<feature type="region of interest" description="Disordered" evidence="14">
    <location>
        <begin position="618"/>
        <end position="680"/>
    </location>
</feature>
<feature type="region of interest" description="Disordered" evidence="14">
    <location>
        <begin position="407"/>
        <end position="431"/>
    </location>
</feature>
<evidence type="ECO:0000259" key="16">
    <source>
        <dbReference type="PROSITE" id="PS50262"/>
    </source>
</evidence>
<dbReference type="SUPFAM" id="SSF81321">
    <property type="entry name" value="Family A G protein-coupled receptor-like"/>
    <property type="match status" value="1"/>
</dbReference>
<evidence type="ECO:0000256" key="14">
    <source>
        <dbReference type="SAM" id="MobiDB-lite"/>
    </source>
</evidence>
<evidence type="ECO:0000256" key="10">
    <source>
        <dbReference type="ARBA" id="ARBA00023136"/>
    </source>
</evidence>
<gene>
    <name evidence="17" type="ORF">DdX_09292</name>
</gene>
<dbReference type="Pfam" id="PF00001">
    <property type="entry name" value="7tm_1"/>
    <property type="match status" value="1"/>
</dbReference>
<reference evidence="17" key="1">
    <citation type="submission" date="2022-01" db="EMBL/GenBank/DDBJ databases">
        <title>Genome Sequence Resource for Two Populations of Ditylenchus destructor, the Migratory Endoparasitic Phytonematode.</title>
        <authorList>
            <person name="Zhang H."/>
            <person name="Lin R."/>
            <person name="Xie B."/>
        </authorList>
    </citation>
    <scope>NUCLEOTIDE SEQUENCE</scope>
    <source>
        <strain evidence="17">BazhouSP</strain>
    </source>
</reference>
<keyword evidence="6 13" id="KW-0808">Transferase</keyword>
<dbReference type="GO" id="GO:0016020">
    <property type="term" value="C:membrane"/>
    <property type="evidence" value="ECO:0007669"/>
    <property type="project" value="UniProtKB-SubCell"/>
</dbReference>
<proteinExistence type="inferred from homology"/>
<dbReference type="Proteomes" id="UP001201812">
    <property type="component" value="Unassembled WGS sequence"/>
</dbReference>
<evidence type="ECO:0000256" key="1">
    <source>
        <dbReference type="ARBA" id="ARBA00004370"/>
    </source>
</evidence>
<dbReference type="EMBL" id="JAKKPZ010000016">
    <property type="protein sequence ID" value="KAI1713218.1"/>
    <property type="molecule type" value="Genomic_DNA"/>
</dbReference>
<dbReference type="AlphaFoldDB" id="A0AAD4N086"/>
<sequence length="1001" mass="110712">MDTVIAGYTVIILYCVLAITGLIGNIWVMMTVIGQFVGCTAPPFNRRRGTVPAGVQFSACFYLLLLSVVDLVSFVPVPLLAADILENAWPFGLPLCKLLYSCEGANKSLSPLVLTALSVDRYIAVCKPSFVWLRQTAFALMVILFCIFISSLFILPVTLRATISVMVDSNQREHTKCTVAMTRTYDVLHTVTCYVLPLCLICSVYIAILRRLYRHTRTSTVGRRTSISLSRVVKCSVLVVAFYFICWTPYWAMRIYSILSFVPDGLPGFEDLGPPPSIPISSPLTSNSAASSVDHSKTLLFLLADNLTATVNSAQQTYRNLSATDLSLLTMLLNKRITEENGSGFGTSKFNIEPVEEEGSPLEDYRHILLMYMVHALPYTQSAFNWLFYAFLNRNLRQSARCPLSTRSQGATATPVDVGNGHTSNGTSGGGGGGAAIWKNIQFMGNYLKSAGWETRESVLRRSPFRSSKSRIRSRSTTYLDTTSNGVIISTASSPNGHMDSANYITGSRPSTFFTTASMTDMGLPSSVKRTGSPLLNHIGQRSRLSWPSGTYNGATHLAADFGPHLNAGSGTHLSPSDNGASLNLEKENSLLLINMPSSPSSFNSKISFRSSGIEGAVVEEDEEQIERESLDVPLISEADREEKGTRPKLTLEANIAAEQKEKTPSPDGSGKCSESSETSTDKRVKDVTVIAFIIYPAKTNSFNVDSLRGQAVCKGLKDTIGKIKENIGARMFESCVRGHIPDMEELLLPAERVQLKRCILSSKRESLPPICTHNMVDDPNDPVLNAFRRCHLFNNDHDRVKVIFHPEFLSSVSPLIGLDYEDFVRGCHLGVFPSYYEPWGYTPAECTVMGIPSVTSNLSGFGCFIEKQVPDHDTYGIFIVDRKNKAPHDSMQQLADQLYHYSTLNRRQRVIIRNRAERLSELLDWKTLGGLYREARRISLKRVHPDLEIKISEILAQMPRPLSAPNTPSHSQRGSPHASDAESDTEGQEEHENLNWHTEN</sequence>
<dbReference type="EC" id="2.4.1.11" evidence="4 13"/>
<evidence type="ECO:0000256" key="15">
    <source>
        <dbReference type="SAM" id="Phobius"/>
    </source>
</evidence>
<dbReference type="Gene3D" id="1.20.1070.10">
    <property type="entry name" value="Rhodopsin 7-helix transmembrane proteins"/>
    <property type="match status" value="1"/>
</dbReference>
<keyword evidence="18" id="KW-1185">Reference proteome</keyword>
<dbReference type="PANTHER" id="PTHR10176">
    <property type="entry name" value="GLYCOGEN SYNTHASE"/>
    <property type="match status" value="1"/>
</dbReference>
<keyword evidence="10 15" id="KW-0472">Membrane</keyword>
<keyword evidence="9 13" id="KW-0320">Glycogen biosynthesis</keyword>
<evidence type="ECO:0000256" key="2">
    <source>
        <dbReference type="ARBA" id="ARBA00004964"/>
    </source>
</evidence>
<dbReference type="InterPro" id="IPR008631">
    <property type="entry name" value="Glycogen_synth"/>
</dbReference>
<dbReference type="InterPro" id="IPR000276">
    <property type="entry name" value="GPCR_Rhodpsn"/>
</dbReference>
<keyword evidence="5 13" id="KW-0328">Glycosyltransferase</keyword>
<dbReference type="PRINTS" id="PR00237">
    <property type="entry name" value="GPCRRHODOPSN"/>
</dbReference>
<evidence type="ECO:0000256" key="13">
    <source>
        <dbReference type="RuleBase" id="RU363104"/>
    </source>
</evidence>
<evidence type="ECO:0000256" key="12">
    <source>
        <dbReference type="ARBA" id="ARBA00073454"/>
    </source>
</evidence>
<comment type="subcellular location">
    <subcellularLocation>
        <location evidence="1">Membrane</location>
    </subcellularLocation>
</comment>
<keyword evidence="8 15" id="KW-1133">Transmembrane helix</keyword>
<feature type="transmembrane region" description="Helical" evidence="15">
    <location>
        <begin position="59"/>
        <end position="81"/>
    </location>
</feature>
<evidence type="ECO:0000256" key="11">
    <source>
        <dbReference type="ARBA" id="ARBA00047345"/>
    </source>
</evidence>
<dbReference type="GO" id="GO:0004373">
    <property type="term" value="F:alpha-1,4-glucan glucosyltransferase (UDP-glucose donor) activity"/>
    <property type="evidence" value="ECO:0007669"/>
    <property type="project" value="UniProtKB-EC"/>
</dbReference>
<evidence type="ECO:0000313" key="17">
    <source>
        <dbReference type="EMBL" id="KAI1713218.1"/>
    </source>
</evidence>
<comment type="caution">
    <text evidence="17">The sequence shown here is derived from an EMBL/GenBank/DDBJ whole genome shotgun (WGS) entry which is preliminary data.</text>
</comment>
<evidence type="ECO:0000256" key="7">
    <source>
        <dbReference type="ARBA" id="ARBA00022692"/>
    </source>
</evidence>
<protein>
    <recommendedName>
        <fullName evidence="12 13">Glycogen [starch] synthase</fullName>
        <ecNumber evidence="4 13">2.4.1.11</ecNumber>
    </recommendedName>
</protein>
<dbReference type="PROSITE" id="PS50262">
    <property type="entry name" value="G_PROTEIN_RECEP_F1_2"/>
    <property type="match status" value="1"/>
</dbReference>
<feature type="transmembrane region" description="Helical" evidence="15">
    <location>
        <begin position="6"/>
        <end position="38"/>
    </location>
</feature>
<evidence type="ECO:0000313" key="18">
    <source>
        <dbReference type="Proteomes" id="UP001201812"/>
    </source>
</evidence>
<dbReference type="Gene3D" id="6.10.260.10">
    <property type="match status" value="1"/>
</dbReference>
<dbReference type="Gene3D" id="3.40.50.2000">
    <property type="entry name" value="Glycogen Phosphorylase B"/>
    <property type="match status" value="1"/>
</dbReference>
<comment type="pathway">
    <text evidence="2 13">Glycan biosynthesis; glycogen biosynthesis.</text>
</comment>
<dbReference type="GO" id="GO:0005978">
    <property type="term" value="P:glycogen biosynthetic process"/>
    <property type="evidence" value="ECO:0007669"/>
    <property type="project" value="UniProtKB-KW"/>
</dbReference>
<name>A0AAD4N086_9BILA</name>
<feature type="compositionally biased region" description="Basic and acidic residues" evidence="14">
    <location>
        <begin position="989"/>
        <end position="1001"/>
    </location>
</feature>
<dbReference type="FunFam" id="3.40.50.2000:FF:000014">
    <property type="entry name" value="Glycogen [starch] synthase"/>
    <property type="match status" value="1"/>
</dbReference>
<accession>A0AAD4N086</accession>
<organism evidence="17 18">
    <name type="scientific">Ditylenchus destructor</name>
    <dbReference type="NCBI Taxonomy" id="166010"/>
    <lineage>
        <taxon>Eukaryota</taxon>
        <taxon>Metazoa</taxon>
        <taxon>Ecdysozoa</taxon>
        <taxon>Nematoda</taxon>
        <taxon>Chromadorea</taxon>
        <taxon>Rhabditida</taxon>
        <taxon>Tylenchina</taxon>
        <taxon>Tylenchomorpha</taxon>
        <taxon>Sphaerularioidea</taxon>
        <taxon>Anguinidae</taxon>
        <taxon>Anguininae</taxon>
        <taxon>Ditylenchus</taxon>
    </lineage>
</organism>
<feature type="domain" description="G-protein coupled receptors family 1 profile" evidence="16">
    <location>
        <begin position="24"/>
        <end position="259"/>
    </location>
</feature>
<evidence type="ECO:0000256" key="5">
    <source>
        <dbReference type="ARBA" id="ARBA00022676"/>
    </source>
</evidence>
<dbReference type="GO" id="GO:0004930">
    <property type="term" value="F:G protein-coupled receptor activity"/>
    <property type="evidence" value="ECO:0007669"/>
    <property type="project" value="InterPro"/>
</dbReference>
<feature type="transmembrane region" description="Helical" evidence="15">
    <location>
        <begin position="229"/>
        <end position="252"/>
    </location>
</feature>
<evidence type="ECO:0000256" key="8">
    <source>
        <dbReference type="ARBA" id="ARBA00022989"/>
    </source>
</evidence>
<evidence type="ECO:0000256" key="9">
    <source>
        <dbReference type="ARBA" id="ARBA00023056"/>
    </source>
</evidence>
<comment type="similarity">
    <text evidence="3 13">Belongs to the glycosyltransferase 3 family.</text>
</comment>
<dbReference type="SUPFAM" id="SSF53756">
    <property type="entry name" value="UDP-Glycosyltransferase/glycogen phosphorylase"/>
    <property type="match status" value="1"/>
</dbReference>
<dbReference type="CDD" id="cd00637">
    <property type="entry name" value="7tm_classA_rhodopsin-like"/>
    <property type="match status" value="1"/>
</dbReference>
<feature type="region of interest" description="Disordered" evidence="14">
    <location>
        <begin position="959"/>
        <end position="1001"/>
    </location>
</feature>
<evidence type="ECO:0000256" key="4">
    <source>
        <dbReference type="ARBA" id="ARBA00012558"/>
    </source>
</evidence>
<feature type="transmembrane region" description="Helical" evidence="15">
    <location>
        <begin position="137"/>
        <end position="159"/>
    </location>
</feature>
<dbReference type="GO" id="GO:0005737">
    <property type="term" value="C:cytoplasm"/>
    <property type="evidence" value="ECO:0007669"/>
    <property type="project" value="TreeGrafter"/>
</dbReference>
<dbReference type="Pfam" id="PF05693">
    <property type="entry name" value="Glycogen_syn"/>
    <property type="match status" value="1"/>
</dbReference>
<comment type="function">
    <text evidence="13">Transfers the glycosyl residue from UDP-Glc to the non-reducing end of alpha-1,4-glucan.</text>
</comment>
<feature type="compositionally biased region" description="Polar residues" evidence="14">
    <location>
        <begin position="965"/>
        <end position="975"/>
    </location>
</feature>
<evidence type="ECO:0000256" key="6">
    <source>
        <dbReference type="ARBA" id="ARBA00022679"/>
    </source>
</evidence>
<dbReference type="InterPro" id="IPR017452">
    <property type="entry name" value="GPCR_Rhodpsn_7TM"/>
</dbReference>
<evidence type="ECO:0000256" key="3">
    <source>
        <dbReference type="ARBA" id="ARBA00010686"/>
    </source>
</evidence>
<dbReference type="PANTHER" id="PTHR10176:SF3">
    <property type="entry name" value="GLYCOGEN [STARCH] SYNTHASE"/>
    <property type="match status" value="1"/>
</dbReference>
<comment type="catalytic activity">
    <reaction evidence="11">
        <text>[(1-&gt;4)-alpha-D-glucosyl](n) + UDP-alpha-D-glucose = [(1-&gt;4)-alpha-D-glucosyl](n+1) + UDP + H(+)</text>
        <dbReference type="Rhea" id="RHEA:18549"/>
        <dbReference type="Rhea" id="RHEA-COMP:9584"/>
        <dbReference type="Rhea" id="RHEA-COMP:9587"/>
        <dbReference type="ChEBI" id="CHEBI:15378"/>
        <dbReference type="ChEBI" id="CHEBI:15444"/>
        <dbReference type="ChEBI" id="CHEBI:58223"/>
        <dbReference type="ChEBI" id="CHEBI:58885"/>
        <dbReference type="EC" id="2.4.1.11"/>
    </reaction>
    <physiologicalReaction direction="left-to-right" evidence="11">
        <dbReference type="Rhea" id="RHEA:18550"/>
    </physiologicalReaction>
</comment>
<keyword evidence="7 15" id="KW-0812">Transmembrane</keyword>
<feature type="transmembrane region" description="Helical" evidence="15">
    <location>
        <begin position="187"/>
        <end position="208"/>
    </location>
</feature>